<name>A0AAE1JZE1_PETCI</name>
<feature type="region of interest" description="Disordered" evidence="1">
    <location>
        <begin position="175"/>
        <end position="201"/>
    </location>
</feature>
<gene>
    <name evidence="2" type="ORF">Pcinc_033131</name>
</gene>
<organism evidence="2 3">
    <name type="scientific">Petrolisthes cinctipes</name>
    <name type="common">Flat porcelain crab</name>
    <dbReference type="NCBI Taxonomy" id="88211"/>
    <lineage>
        <taxon>Eukaryota</taxon>
        <taxon>Metazoa</taxon>
        <taxon>Ecdysozoa</taxon>
        <taxon>Arthropoda</taxon>
        <taxon>Crustacea</taxon>
        <taxon>Multicrustacea</taxon>
        <taxon>Malacostraca</taxon>
        <taxon>Eumalacostraca</taxon>
        <taxon>Eucarida</taxon>
        <taxon>Decapoda</taxon>
        <taxon>Pleocyemata</taxon>
        <taxon>Anomura</taxon>
        <taxon>Galatheoidea</taxon>
        <taxon>Porcellanidae</taxon>
        <taxon>Petrolisthes</taxon>
    </lineage>
</organism>
<keyword evidence="3" id="KW-1185">Reference proteome</keyword>
<evidence type="ECO:0000313" key="3">
    <source>
        <dbReference type="Proteomes" id="UP001286313"/>
    </source>
</evidence>
<sequence>MASKKVRLNDTEIDGKLGNGKNSRANKDVKTFDCTAGLTDSQAGCNNSAQYESDNVRVLRVTSTIDPSDMDGNITGCGLRSDGGIQTESVSVRRKITNPINIYLPNDQDIECNETDNGEGKVGVCGTVRELSLSTDPGSFNVSESTCAKGLKSGRKEFRLRGEHHVFTVVPVESSGTIAEEPKTPDPDSVVKSNKRLTTDKDPLTPLEQVIQGSSLYNTVKGTTSVPCPHTSYNPYLTVTAAGPSPKTYNPYHTITGLYPSSYQRSEFRLRRVSTFSRREYGVGRSSLSPSLVSMVHQTRSMTGSPIVSKGSLKGTVAHQTADLPCMATPSNFTNRFQQQTGVPLWSDDNSAPSVAPDEATIHSLNQMTVRSAGGVSVGVGSTDGRNMTVRGAVVSPEQLPLLPDTLR</sequence>
<dbReference type="Proteomes" id="UP001286313">
    <property type="component" value="Unassembled WGS sequence"/>
</dbReference>
<protein>
    <submittedName>
        <fullName evidence="2">Uncharacterized protein</fullName>
    </submittedName>
</protein>
<comment type="caution">
    <text evidence="2">The sequence shown here is derived from an EMBL/GenBank/DDBJ whole genome shotgun (WGS) entry which is preliminary data.</text>
</comment>
<accession>A0AAE1JZE1</accession>
<reference evidence="2" key="1">
    <citation type="submission" date="2023-10" db="EMBL/GenBank/DDBJ databases">
        <title>Genome assemblies of two species of porcelain crab, Petrolisthes cinctipes and Petrolisthes manimaculis (Anomura: Porcellanidae).</title>
        <authorList>
            <person name="Angst P."/>
        </authorList>
    </citation>
    <scope>NUCLEOTIDE SEQUENCE</scope>
    <source>
        <strain evidence="2">PB745_01</strain>
        <tissue evidence="2">Gill</tissue>
    </source>
</reference>
<dbReference type="AlphaFoldDB" id="A0AAE1JZE1"/>
<feature type="region of interest" description="Disordered" evidence="1">
    <location>
        <begin position="1"/>
        <end position="22"/>
    </location>
</feature>
<proteinExistence type="predicted"/>
<evidence type="ECO:0000313" key="2">
    <source>
        <dbReference type="EMBL" id="KAK3860842.1"/>
    </source>
</evidence>
<dbReference type="EMBL" id="JAWQEG010004621">
    <property type="protein sequence ID" value="KAK3860842.1"/>
    <property type="molecule type" value="Genomic_DNA"/>
</dbReference>
<evidence type="ECO:0000256" key="1">
    <source>
        <dbReference type="SAM" id="MobiDB-lite"/>
    </source>
</evidence>